<dbReference type="GeneID" id="55619219"/>
<proteinExistence type="predicted"/>
<name>A0A4Y6ELV8_9CAUD</name>
<dbReference type="KEGG" id="vg:55619219"/>
<dbReference type="RefSeq" id="YP_009848775.1">
    <property type="nucleotide sequence ID" value="NC_048787.1"/>
</dbReference>
<accession>A0A4Y6ELV8</accession>
<dbReference type="Proteomes" id="UP000316211">
    <property type="component" value="Segment"/>
</dbReference>
<reference evidence="1 2" key="1">
    <citation type="submission" date="2019-05" db="EMBL/GenBank/DDBJ databases">
        <authorList>
            <person name="Albert R.M."/>
            <person name="Nur A.I."/>
            <person name="Ayala A."/>
            <person name="Bradley M.S."/>
            <person name="Burch R.E."/>
            <person name="Chen M."/>
            <person name="Dulaney A."/>
            <person name="Kakulamarri P.S."/>
            <person name="Kelly K.U."/>
            <person name="Maynor S.D."/>
            <person name="Perritt S.E."/>
            <person name="Praveen H."/>
            <person name="Slemons D.M."/>
            <person name="Snidow C.R."/>
            <person name="Thalluri S."/>
            <person name="Vyawahare A.K."/>
            <person name="Williams M.R."/>
            <person name="Monti D.L."/>
            <person name="Garlena R.A."/>
            <person name="Russell D.A."/>
            <person name="Pope W.H."/>
            <person name="Jacobs-Sera D."/>
            <person name="Hatfull G.F."/>
        </authorList>
    </citation>
    <scope>NUCLEOTIDE SEQUENCE [LARGE SCALE GENOMIC DNA]</scope>
</reference>
<protein>
    <submittedName>
        <fullName evidence="1">Uncharacterized protein</fullName>
    </submittedName>
</protein>
<gene>
    <name evidence="1" type="primary">19</name>
    <name evidence="1" type="ORF">SEA_DINA_19</name>
</gene>
<organism evidence="1 2">
    <name type="scientific">Corynebacterium phage Dina</name>
    <dbReference type="NCBI Taxonomy" id="2588501"/>
    <lineage>
        <taxon>Viruses</taxon>
        <taxon>Duplodnaviria</taxon>
        <taxon>Heunggongvirae</taxon>
        <taxon>Uroviricota</taxon>
        <taxon>Caudoviricetes</taxon>
        <taxon>Samwavirus</taxon>
        <taxon>Samwavirus dina</taxon>
    </lineage>
</organism>
<keyword evidence="2" id="KW-1185">Reference proteome</keyword>
<evidence type="ECO:0000313" key="2">
    <source>
        <dbReference type="Proteomes" id="UP000316211"/>
    </source>
</evidence>
<sequence>MIPPEIPRFDSIQDLRQWNADRIRRQMRKPADEAIEKMQRDLRDGLLSRIAGALRGEGLPGFEVVRDAVRDGLLPGIADAVRDAANLPGQYVPVRDAIRDLIFPVNERLDGVEESQLSAEEQLALLEGVRGYGAAYQPRNYGGNVNSVAMDFTAPVGPMKGVSIDPIFKGLRIEEPGLWLVSARATGRATLATNALGQQDRTELTVREQPPGTPAREVATMTGNGGTGRVSNTMTFPMLIEQAGTIITAGAYSSRWRRWEGGKLYSNLSVTKLDSRLENPGDWTVPDA</sequence>
<dbReference type="EMBL" id="MK977706">
    <property type="protein sequence ID" value="QDF19690.1"/>
    <property type="molecule type" value="Genomic_DNA"/>
</dbReference>
<evidence type="ECO:0000313" key="1">
    <source>
        <dbReference type="EMBL" id="QDF19690.1"/>
    </source>
</evidence>